<dbReference type="InterPro" id="IPR051092">
    <property type="entry name" value="FYVE_RhoGEF_PH"/>
</dbReference>
<feature type="domain" description="DH" evidence="2">
    <location>
        <begin position="54"/>
        <end position="230"/>
    </location>
</feature>
<evidence type="ECO:0000313" key="4">
    <source>
        <dbReference type="Proteomes" id="UP001359485"/>
    </source>
</evidence>
<dbReference type="PANTHER" id="PTHR12673:SF159">
    <property type="entry name" value="LD03170P"/>
    <property type="match status" value="1"/>
</dbReference>
<dbReference type="SMART" id="SM00325">
    <property type="entry name" value="RhoGEF"/>
    <property type="match status" value="1"/>
</dbReference>
<dbReference type="InterPro" id="IPR035899">
    <property type="entry name" value="DBL_dom_sf"/>
</dbReference>
<dbReference type="EMBL" id="JAWJWF010000003">
    <property type="protein sequence ID" value="KAK6635673.1"/>
    <property type="molecule type" value="Genomic_DNA"/>
</dbReference>
<dbReference type="InterPro" id="IPR011993">
    <property type="entry name" value="PH-like_dom_sf"/>
</dbReference>
<keyword evidence="4" id="KW-1185">Reference proteome</keyword>
<evidence type="ECO:0000259" key="2">
    <source>
        <dbReference type="PROSITE" id="PS50010"/>
    </source>
</evidence>
<evidence type="ECO:0000259" key="1">
    <source>
        <dbReference type="PROSITE" id="PS50003"/>
    </source>
</evidence>
<dbReference type="Gene3D" id="2.30.29.30">
    <property type="entry name" value="Pleckstrin-homology domain (PH domain)/Phosphotyrosine-binding domain (PTB)"/>
    <property type="match status" value="1"/>
</dbReference>
<dbReference type="Pfam" id="PF00169">
    <property type="entry name" value="PH"/>
    <property type="match status" value="1"/>
</dbReference>
<proteinExistence type="predicted"/>
<gene>
    <name evidence="3" type="ORF">RUM44_000927</name>
</gene>
<comment type="caution">
    <text evidence="3">The sequence shown here is derived from an EMBL/GenBank/DDBJ whole genome shotgun (WGS) entry which is preliminary data.</text>
</comment>
<dbReference type="Gene3D" id="1.20.900.10">
    <property type="entry name" value="Dbl homology (DH) domain"/>
    <property type="match status" value="1"/>
</dbReference>
<dbReference type="PANTHER" id="PTHR12673">
    <property type="entry name" value="FACIOGENITAL DYSPLASIA PROTEIN"/>
    <property type="match status" value="1"/>
</dbReference>
<dbReference type="SUPFAM" id="SSF50729">
    <property type="entry name" value="PH domain-like"/>
    <property type="match status" value="1"/>
</dbReference>
<evidence type="ECO:0000313" key="3">
    <source>
        <dbReference type="EMBL" id="KAK6635673.1"/>
    </source>
</evidence>
<dbReference type="Pfam" id="PF00621">
    <property type="entry name" value="RhoGEF"/>
    <property type="match status" value="1"/>
</dbReference>
<name>A0ABR1B6E6_POLSC</name>
<dbReference type="SUPFAM" id="SSF48065">
    <property type="entry name" value="DBL homology domain (DH-domain)"/>
    <property type="match status" value="1"/>
</dbReference>
<accession>A0ABR1B6E6</accession>
<dbReference type="InterPro" id="IPR000219">
    <property type="entry name" value="DH_dom"/>
</dbReference>
<dbReference type="Proteomes" id="UP001359485">
    <property type="component" value="Unassembled WGS sequence"/>
</dbReference>
<feature type="domain" description="PH" evidence="1">
    <location>
        <begin position="260"/>
        <end position="353"/>
    </location>
</feature>
<sequence>MEATTTASTPLTLSEELRKAFYERNILTTRSKMKVLSALNEFTKTSKMQKGKELKEKAINEIYTSEITYLKQLELIMKYFMEPLRTKNWLPQSTFHALFGNLEILYKVNGELLQELKQQNGNVGAAFTQLAPYLKLYSVYAYDYKQAFQMLQELLKSNKELREFISISEKLPEVSTSFQSLLIVPIQRIPRYKLLLQEVLNHTQCDDPEYCIIQGALKKVEETALHINDHVNQCEILESMIALAKRLSDCPINIVEPGRKIIKQGSLMKASKNGRTAHSRYLVLFNDSLMYCKGGEEGPLKFCGFLPVKHCHVEPVLSTGVFKIICQGEMLLLYTSNSKVGQEWITALQAATKEHQECRKTLRKESSKRRPVRRNVRVGESSNQVFPQMTKSEPSGCFGRLRFLR</sequence>
<dbReference type="PROSITE" id="PS50003">
    <property type="entry name" value="PH_DOMAIN"/>
    <property type="match status" value="1"/>
</dbReference>
<dbReference type="CDD" id="cd00160">
    <property type="entry name" value="RhoGEF"/>
    <property type="match status" value="1"/>
</dbReference>
<dbReference type="PROSITE" id="PS50010">
    <property type="entry name" value="DH_2"/>
    <property type="match status" value="1"/>
</dbReference>
<dbReference type="SMART" id="SM00233">
    <property type="entry name" value="PH"/>
    <property type="match status" value="1"/>
</dbReference>
<reference evidence="3 4" key="1">
    <citation type="submission" date="2023-09" db="EMBL/GenBank/DDBJ databases">
        <title>Genomes of two closely related lineages of the louse Polyplax serrata with different host specificities.</title>
        <authorList>
            <person name="Martinu J."/>
            <person name="Tarabai H."/>
            <person name="Stefka J."/>
            <person name="Hypsa V."/>
        </authorList>
    </citation>
    <scope>NUCLEOTIDE SEQUENCE [LARGE SCALE GENOMIC DNA]</scope>
    <source>
        <strain evidence="3">98ZLc_SE</strain>
    </source>
</reference>
<dbReference type="InterPro" id="IPR001849">
    <property type="entry name" value="PH_domain"/>
</dbReference>
<protein>
    <submittedName>
        <fullName evidence="3">Uncharacterized protein</fullName>
    </submittedName>
</protein>
<organism evidence="3 4">
    <name type="scientific">Polyplax serrata</name>
    <name type="common">Common mouse louse</name>
    <dbReference type="NCBI Taxonomy" id="468196"/>
    <lineage>
        <taxon>Eukaryota</taxon>
        <taxon>Metazoa</taxon>
        <taxon>Ecdysozoa</taxon>
        <taxon>Arthropoda</taxon>
        <taxon>Hexapoda</taxon>
        <taxon>Insecta</taxon>
        <taxon>Pterygota</taxon>
        <taxon>Neoptera</taxon>
        <taxon>Paraneoptera</taxon>
        <taxon>Psocodea</taxon>
        <taxon>Troctomorpha</taxon>
        <taxon>Phthiraptera</taxon>
        <taxon>Anoplura</taxon>
        <taxon>Polyplacidae</taxon>
        <taxon>Polyplax</taxon>
    </lineage>
</organism>